<evidence type="ECO:0000259" key="2">
    <source>
        <dbReference type="Pfam" id="PF12172"/>
    </source>
</evidence>
<keyword evidence="4" id="KW-1185">Reference proteome</keyword>
<dbReference type="InterPro" id="IPR012340">
    <property type="entry name" value="NA-bd_OB-fold"/>
</dbReference>
<protein>
    <recommendedName>
        <fullName evidence="5">DUF35 domain-containing protein</fullName>
    </recommendedName>
</protein>
<dbReference type="Proteomes" id="UP000011568">
    <property type="component" value="Unassembled WGS sequence"/>
</dbReference>
<dbReference type="InterPro" id="IPR022002">
    <property type="entry name" value="ChsH2_Znr"/>
</dbReference>
<comment type="caution">
    <text evidence="3">The sequence shown here is derived from an EMBL/GenBank/DDBJ whole genome shotgun (WGS) entry which is preliminary data.</text>
</comment>
<dbReference type="eggNOG" id="arCOG01285">
    <property type="taxonomic scope" value="Archaea"/>
</dbReference>
<dbReference type="PANTHER" id="PTHR34075">
    <property type="entry name" value="BLR3430 PROTEIN"/>
    <property type="match status" value="1"/>
</dbReference>
<dbReference type="Pfam" id="PF12172">
    <property type="entry name" value="zf-ChsH2"/>
    <property type="match status" value="1"/>
</dbReference>
<evidence type="ECO:0000313" key="4">
    <source>
        <dbReference type="Proteomes" id="UP000011568"/>
    </source>
</evidence>
<dbReference type="RefSeq" id="WP_004054938.1">
    <property type="nucleotide sequence ID" value="NZ_AOMC01000135.1"/>
</dbReference>
<feature type="domain" description="ChsH2 rubredoxin-like zinc ribbon" evidence="2">
    <location>
        <begin position="11"/>
        <end position="45"/>
    </location>
</feature>
<dbReference type="PATRIC" id="fig|931277.6.peg.2253"/>
<evidence type="ECO:0000259" key="1">
    <source>
        <dbReference type="Pfam" id="PF01796"/>
    </source>
</evidence>
<organism evidence="3 4">
    <name type="scientific">Halococcus morrhuae DSM 1307</name>
    <dbReference type="NCBI Taxonomy" id="931277"/>
    <lineage>
        <taxon>Archaea</taxon>
        <taxon>Methanobacteriati</taxon>
        <taxon>Methanobacteriota</taxon>
        <taxon>Stenosarchaea group</taxon>
        <taxon>Halobacteria</taxon>
        <taxon>Halobacteriales</taxon>
        <taxon>Halococcaceae</taxon>
        <taxon>Halococcus</taxon>
    </lineage>
</organism>
<dbReference type="InterPro" id="IPR002878">
    <property type="entry name" value="ChsH2_C"/>
</dbReference>
<gene>
    <name evidence="3" type="ORF">C448_11521</name>
</gene>
<accession>M0M8M7</accession>
<feature type="domain" description="ChsH2 C-terminal OB-fold" evidence="1">
    <location>
        <begin position="47"/>
        <end position="98"/>
    </location>
</feature>
<dbReference type="PANTHER" id="PTHR34075:SF5">
    <property type="entry name" value="BLR3430 PROTEIN"/>
    <property type="match status" value="1"/>
</dbReference>
<evidence type="ECO:0008006" key="5">
    <source>
        <dbReference type="Google" id="ProtNLM"/>
    </source>
</evidence>
<dbReference type="InterPro" id="IPR052513">
    <property type="entry name" value="Thioester_dehydratase-like"/>
</dbReference>
<dbReference type="OrthoDB" id="9573at2157"/>
<dbReference type="SUPFAM" id="SSF50249">
    <property type="entry name" value="Nucleic acid-binding proteins"/>
    <property type="match status" value="1"/>
</dbReference>
<name>M0M8M7_HALMO</name>
<evidence type="ECO:0000313" key="3">
    <source>
        <dbReference type="EMBL" id="EMA42157.1"/>
    </source>
</evidence>
<dbReference type="AlphaFoldDB" id="M0M8M7"/>
<reference evidence="3 4" key="1">
    <citation type="journal article" date="2014" name="PLoS Genet.">
        <title>Phylogenetically driven sequencing of extremely halophilic archaea reveals strategies for static and dynamic osmo-response.</title>
        <authorList>
            <person name="Becker E.A."/>
            <person name="Seitzer P.M."/>
            <person name="Tritt A."/>
            <person name="Larsen D."/>
            <person name="Krusor M."/>
            <person name="Yao A.I."/>
            <person name="Wu D."/>
            <person name="Madern D."/>
            <person name="Eisen J.A."/>
            <person name="Darling A.E."/>
            <person name="Facciotti M.T."/>
        </authorList>
    </citation>
    <scope>NUCLEOTIDE SEQUENCE [LARGE SCALE GENOMIC DNA]</scope>
    <source>
        <strain evidence="3 4">DSM 1307</strain>
    </source>
</reference>
<dbReference type="STRING" id="931277.C448_11521"/>
<dbReference type="Pfam" id="PF01796">
    <property type="entry name" value="OB_ChsH2_C"/>
    <property type="match status" value="1"/>
</dbReference>
<dbReference type="EMBL" id="AOMC01000135">
    <property type="protein sequence ID" value="EMA42157.1"/>
    <property type="molecule type" value="Genomic_DNA"/>
</dbReference>
<sequence>MSLTHDDWTTALENGDLLGVRCSDCGATYGTPFAVCNDCGGRDLETTELPEEGEIYTETTVQVPPTGFEGPYQVGTVQLDGARVTARLEGDVEIGDRVVFDGAIDESGDIAPVFRAE</sequence>
<dbReference type="Gene3D" id="6.10.30.10">
    <property type="match status" value="1"/>
</dbReference>
<proteinExistence type="predicted"/>